<evidence type="ECO:0000256" key="5">
    <source>
        <dbReference type="SAM" id="SignalP"/>
    </source>
</evidence>
<evidence type="ECO:0000256" key="1">
    <source>
        <dbReference type="ARBA" id="ARBA00004613"/>
    </source>
</evidence>
<dbReference type="Gene3D" id="1.10.238.20">
    <property type="entry name" value="Pheromone/general odorant binding protein domain"/>
    <property type="match status" value="1"/>
</dbReference>
<dbReference type="SMART" id="SM00708">
    <property type="entry name" value="PhBP"/>
    <property type="match status" value="1"/>
</dbReference>
<evidence type="ECO:0000256" key="4">
    <source>
        <dbReference type="ARBA" id="ARBA00022729"/>
    </source>
</evidence>
<evidence type="ECO:0000256" key="3">
    <source>
        <dbReference type="ARBA" id="ARBA00022525"/>
    </source>
</evidence>
<dbReference type="PANTHER" id="PTHR11857">
    <property type="entry name" value="ODORANT BINDING PROTEIN-RELATED"/>
    <property type="match status" value="1"/>
</dbReference>
<feature type="chain" id="PRO_5035779779" evidence="5">
    <location>
        <begin position="17"/>
        <end position="134"/>
    </location>
</feature>
<comment type="subcellular location">
    <subcellularLocation>
        <location evidence="1">Secreted</location>
    </subcellularLocation>
</comment>
<evidence type="ECO:0000256" key="2">
    <source>
        <dbReference type="ARBA" id="ARBA00008098"/>
    </source>
</evidence>
<proteinExistence type="evidence at transcript level"/>
<dbReference type="GO" id="GO:0005615">
    <property type="term" value="C:extracellular space"/>
    <property type="evidence" value="ECO:0007669"/>
    <property type="project" value="TreeGrafter"/>
</dbReference>
<dbReference type="SUPFAM" id="SSF47565">
    <property type="entry name" value="Insect pheromone/odorant-binding proteins"/>
    <property type="match status" value="1"/>
</dbReference>
<comment type="similarity">
    <text evidence="2">Belongs to the PBP/GOBP family.</text>
</comment>
<evidence type="ECO:0000313" key="6">
    <source>
        <dbReference type="EMBL" id="UNA06109.1"/>
    </source>
</evidence>
<keyword evidence="3" id="KW-0964">Secreted</keyword>
<dbReference type="GO" id="GO:0005549">
    <property type="term" value="F:odorant binding"/>
    <property type="evidence" value="ECO:0007669"/>
    <property type="project" value="InterPro"/>
</dbReference>
<accession>A0A8T9EBR8</accession>
<feature type="signal peptide" evidence="5">
    <location>
        <begin position="1"/>
        <end position="16"/>
    </location>
</feature>
<dbReference type="AlphaFoldDB" id="A0A8T9EBR8"/>
<dbReference type="Pfam" id="PF01395">
    <property type="entry name" value="PBP_GOBP"/>
    <property type="match status" value="1"/>
</dbReference>
<reference evidence="6" key="1">
    <citation type="submission" date="2020-10" db="EMBL/GenBank/DDBJ databases">
        <title>Functional analysis of odorant-binding proteins in sweet potato weevil (Cylas formicarius).</title>
        <authorList>
            <person name="Hua J."/>
            <person name="Huang Y."/>
            <person name="Li H."/>
            <person name="Li Y."/>
            <person name="Wu C."/>
            <person name="Chen T."/>
        </authorList>
    </citation>
    <scope>NUCLEOTIDE SEQUENCE</scope>
</reference>
<keyword evidence="4 5" id="KW-0732">Signal</keyword>
<dbReference type="PANTHER" id="PTHR11857:SF43">
    <property type="entry name" value="GEO07291P1-RELATED"/>
    <property type="match status" value="1"/>
</dbReference>
<dbReference type="EMBL" id="MW091418">
    <property type="protein sequence ID" value="UNA06109.1"/>
    <property type="molecule type" value="mRNA"/>
</dbReference>
<sequence>MKILLAVAYLMASVYAETLTPEELSKFKKIREQCMQETAVDPALVKKMQQHQFDEKLKDFLFCTYTRLGYQNEAGEIQGENVKALIARKFNKELADQAEMLCFKMKNTPQDTALAVSKCLCEHAPKDANFDDLF</sequence>
<dbReference type="InterPro" id="IPR036728">
    <property type="entry name" value="PBP_GOBP_sf"/>
</dbReference>
<organism evidence="6">
    <name type="scientific">Cylas formicarius</name>
    <name type="common">Sweet potato weevil</name>
    <name type="synonym">Attelabus formicarius</name>
    <dbReference type="NCBI Taxonomy" id="197179"/>
    <lineage>
        <taxon>Eukaryota</taxon>
        <taxon>Metazoa</taxon>
        <taxon>Ecdysozoa</taxon>
        <taxon>Arthropoda</taxon>
        <taxon>Hexapoda</taxon>
        <taxon>Insecta</taxon>
        <taxon>Pterygota</taxon>
        <taxon>Neoptera</taxon>
        <taxon>Endopterygota</taxon>
        <taxon>Coleoptera</taxon>
        <taxon>Polyphaga</taxon>
        <taxon>Cucujiformia</taxon>
        <taxon>Brentidae</taxon>
        <taxon>Cyladinae</taxon>
        <taxon>Cylas</taxon>
    </lineage>
</organism>
<name>A0A8T9EBR8_CYLFO</name>
<dbReference type="GO" id="GO:0007608">
    <property type="term" value="P:sensory perception of smell"/>
    <property type="evidence" value="ECO:0007669"/>
    <property type="project" value="TreeGrafter"/>
</dbReference>
<dbReference type="CDD" id="cd23992">
    <property type="entry name" value="PBP_GOBP"/>
    <property type="match status" value="1"/>
</dbReference>
<gene>
    <name evidence="6" type="primary">OBP25</name>
</gene>
<protein>
    <submittedName>
        <fullName evidence="6">Odorant binding protein 25</fullName>
    </submittedName>
</protein>
<dbReference type="InterPro" id="IPR006170">
    <property type="entry name" value="PBP/GOBP"/>
</dbReference>